<dbReference type="AlphaFoldDB" id="E0Y052"/>
<evidence type="ECO:0000256" key="6">
    <source>
        <dbReference type="ARBA" id="ARBA00023136"/>
    </source>
</evidence>
<dbReference type="GO" id="GO:0009279">
    <property type="term" value="C:cell outer membrane"/>
    <property type="evidence" value="ECO:0007669"/>
    <property type="project" value="UniProtKB-SubCell"/>
</dbReference>
<evidence type="ECO:0000256" key="10">
    <source>
        <dbReference type="SAM" id="SignalP"/>
    </source>
</evidence>
<evidence type="ECO:0000256" key="5">
    <source>
        <dbReference type="ARBA" id="ARBA00023077"/>
    </source>
</evidence>
<evidence type="ECO:0000256" key="4">
    <source>
        <dbReference type="ARBA" id="ARBA00022692"/>
    </source>
</evidence>
<evidence type="ECO:0000259" key="11">
    <source>
        <dbReference type="Pfam" id="PF00593"/>
    </source>
</evidence>
<dbReference type="PROSITE" id="PS52016">
    <property type="entry name" value="TONB_DEPENDENT_REC_3"/>
    <property type="match status" value="1"/>
</dbReference>
<keyword evidence="7 8" id="KW-0998">Cell outer membrane</keyword>
<reference evidence="13" key="1">
    <citation type="journal article" date="2011" name="Environ. Microbiol.">
        <title>Time-series analyses of Monterey Bay coastal microbial picoplankton using a 'genome proxy' microarray.</title>
        <authorList>
            <person name="Rich V.I."/>
            <person name="Pham V.D."/>
            <person name="Eppley J."/>
            <person name="Shi Y."/>
            <person name="DeLong E.F."/>
        </authorList>
    </citation>
    <scope>NUCLEOTIDE SEQUENCE</scope>
</reference>
<keyword evidence="6 8" id="KW-0472">Membrane</keyword>
<protein>
    <submittedName>
        <fullName evidence="13">Outer membrane receptor proteins, mostly fe transport</fullName>
    </submittedName>
</protein>
<dbReference type="Gene3D" id="2.170.130.10">
    <property type="entry name" value="TonB-dependent receptor, plug domain"/>
    <property type="match status" value="1"/>
</dbReference>
<dbReference type="EMBL" id="GU474936">
    <property type="protein sequence ID" value="ADI20043.1"/>
    <property type="molecule type" value="Genomic_DNA"/>
</dbReference>
<feature type="chain" id="PRO_5003143254" evidence="10">
    <location>
        <begin position="32"/>
        <end position="1014"/>
    </location>
</feature>
<evidence type="ECO:0000256" key="1">
    <source>
        <dbReference type="ARBA" id="ARBA00004571"/>
    </source>
</evidence>
<evidence type="ECO:0000256" key="8">
    <source>
        <dbReference type="PROSITE-ProRule" id="PRU01360"/>
    </source>
</evidence>
<evidence type="ECO:0000313" key="13">
    <source>
        <dbReference type="EMBL" id="ADI20043.1"/>
    </source>
</evidence>
<keyword evidence="4 8" id="KW-0812">Transmembrane</keyword>
<dbReference type="InterPro" id="IPR012910">
    <property type="entry name" value="Plug_dom"/>
</dbReference>
<feature type="signal peptide" evidence="10">
    <location>
        <begin position="1"/>
        <end position="31"/>
    </location>
</feature>
<dbReference type="InterPro" id="IPR036942">
    <property type="entry name" value="Beta-barrel_TonB_sf"/>
</dbReference>
<evidence type="ECO:0000259" key="12">
    <source>
        <dbReference type="Pfam" id="PF07715"/>
    </source>
</evidence>
<keyword evidence="10" id="KW-0732">Signal</keyword>
<dbReference type="PANTHER" id="PTHR47234">
    <property type="match status" value="1"/>
</dbReference>
<dbReference type="SUPFAM" id="SSF56935">
    <property type="entry name" value="Porins"/>
    <property type="match status" value="1"/>
</dbReference>
<dbReference type="Pfam" id="PF00593">
    <property type="entry name" value="TonB_dep_Rec_b-barrel"/>
    <property type="match status" value="1"/>
</dbReference>
<keyword evidence="13" id="KW-0675">Receptor</keyword>
<dbReference type="InterPro" id="IPR039426">
    <property type="entry name" value="TonB-dep_rcpt-like"/>
</dbReference>
<evidence type="ECO:0000256" key="7">
    <source>
        <dbReference type="ARBA" id="ARBA00023237"/>
    </source>
</evidence>
<organism evidence="13">
    <name type="scientific">uncultured gamma proteobacterium EB000_65A11</name>
    <dbReference type="NCBI Taxonomy" id="710972"/>
    <lineage>
        <taxon>Bacteria</taxon>
        <taxon>Pseudomonadati</taxon>
        <taxon>Pseudomonadota</taxon>
        <taxon>Gammaproteobacteria</taxon>
        <taxon>environmental samples</taxon>
    </lineage>
</organism>
<proteinExistence type="inferred from homology"/>
<dbReference type="InterPro" id="IPR000531">
    <property type="entry name" value="Beta-barrel_TonB"/>
</dbReference>
<dbReference type="Gene3D" id="2.40.170.20">
    <property type="entry name" value="TonB-dependent receptor, beta-barrel domain"/>
    <property type="match status" value="1"/>
</dbReference>
<keyword evidence="2 8" id="KW-0813">Transport</keyword>
<dbReference type="Pfam" id="PF07715">
    <property type="entry name" value="Plug"/>
    <property type="match status" value="1"/>
</dbReference>
<sequence length="1014" mass="106458">MLKKTPLASAISSITLATALAATSVAVPVFAADDENMIEEVVVTGSRIKRADFTSNAPVATIGSDQIDITGTINTESLLNTMPQMVPGLDRTSNNPGNGTATVDLRGLGTSRTLVLVNGTRANPTTQNGTVDINNIPAALIDRVEVLTGGASAVYGSDAVAGVVNFILKDDFSGVSFSQSAEQTENGDAALYSTNLTFGANFDEGRGNVAVNLSYTDREDLFQGDRDFSTFAQFDSSDANGNPILIDGGSSGVPGTSIFAGGLGNISPDNFGVTFDPDGSVRPFITEGNDNDFYNYAPVNYIQLPQERYQATALAHYELMDGHEAYGRVMYTSSRVPQQLAPTPIFQSGSVFTLDGSPFLTAQAQAALSGNNADILGVGTRQDRVFADAAGNPATALGAADSGITCTNCVFDNSFVDANEDLIDDDPRNDVGPLQDLDGDGIADTGTAFLRRRLREVGPRISDDLYTGFQIKGGIRGEIADTTWSYDAYIQEGSVTSSNTQSGNVNRDRFGQALLLDLTDPTGGTCADTSANGSTTGCAPINIFGEGNISEAGAAFLRTAVAAIGTFDQTVASVNFSGELFEMSGGAVSAAFGYEHQSHAADFRPSQDLAAGTIAGFNGSPASGGAYRVDSYYGELYMPLLRDMAMAEAVDLELAYRSSDYSTVGTVDSFKVSGSWAFNEQVRLRAGFNTAVRAPNIGELFSPQGEGFPGSTDPCAAEGAPSAAVQAICVATGVPAGVVGSPAINLAAGQVRQLSGGNPNLTEEDAETLTVGIVVEPEMIEGLTFSVDYFDIEIEDAIAAFGGGANNVLTTCYDAASANGGAGSPFCNAVTRRADGTIDFVSTGSQNVASRTLNGIDVLASYDTELFGGNMRLNYVGTFTNESDSTPFEGADTITCAGEFGNDCGEPLPEYKHRVTANWARDNITAQLLWRYIGETSDDDEGTVYFVETLDGENYFDAAVSYAFNDNFAVNVGVDNLLDTEPPILGDNQEQANTYPATYDVFGRTWYVKGSVTF</sequence>
<feature type="domain" description="TonB-dependent receptor plug" evidence="12">
    <location>
        <begin position="55"/>
        <end position="163"/>
    </location>
</feature>
<comment type="similarity">
    <text evidence="8 9">Belongs to the TonB-dependent receptor family.</text>
</comment>
<comment type="subcellular location">
    <subcellularLocation>
        <location evidence="1 8">Cell outer membrane</location>
        <topology evidence="1 8">Multi-pass membrane protein</topology>
    </subcellularLocation>
</comment>
<dbReference type="PANTHER" id="PTHR47234:SF2">
    <property type="entry name" value="TONB-DEPENDENT RECEPTOR"/>
    <property type="match status" value="1"/>
</dbReference>
<dbReference type="InterPro" id="IPR037066">
    <property type="entry name" value="Plug_dom_sf"/>
</dbReference>
<keyword evidence="3 8" id="KW-1134">Transmembrane beta strand</keyword>
<evidence type="ECO:0000256" key="3">
    <source>
        <dbReference type="ARBA" id="ARBA00022452"/>
    </source>
</evidence>
<accession>E0Y052</accession>
<evidence type="ECO:0000256" key="9">
    <source>
        <dbReference type="RuleBase" id="RU003357"/>
    </source>
</evidence>
<keyword evidence="5 9" id="KW-0798">TonB box</keyword>
<feature type="domain" description="TonB-dependent receptor-like beta-barrel" evidence="11">
    <location>
        <begin position="484"/>
        <end position="977"/>
    </location>
</feature>
<name>E0Y052_9GAMM</name>
<evidence type="ECO:0000256" key="2">
    <source>
        <dbReference type="ARBA" id="ARBA00022448"/>
    </source>
</evidence>